<proteinExistence type="predicted"/>
<protein>
    <submittedName>
        <fullName evidence="1">Uncharacterized protein</fullName>
    </submittedName>
</protein>
<evidence type="ECO:0000313" key="1">
    <source>
        <dbReference type="EMBL" id="KAK7361807.1"/>
    </source>
</evidence>
<sequence>MATGCEHTCTSSICLCDSDEFWFYNHEENAGVAKFHHLNTPSLSLLVLAYQTPKPDKNQIRPKSAELYICAYPSLSSAFLIANPLNELALYKSYSLEDFIL</sequence>
<keyword evidence="2" id="KW-1185">Reference proteome</keyword>
<accession>A0AAN9N0P5</accession>
<reference evidence="1 2" key="1">
    <citation type="submission" date="2024-01" db="EMBL/GenBank/DDBJ databases">
        <title>The genomes of 5 underutilized Papilionoideae crops provide insights into root nodulation and disease resistanc.</title>
        <authorList>
            <person name="Jiang F."/>
        </authorList>
    </citation>
    <scope>NUCLEOTIDE SEQUENCE [LARGE SCALE GENOMIC DNA]</scope>
    <source>
        <strain evidence="1">LVBAO_FW01</strain>
        <tissue evidence="1">Leaves</tissue>
    </source>
</reference>
<dbReference type="Proteomes" id="UP001367508">
    <property type="component" value="Unassembled WGS sequence"/>
</dbReference>
<comment type="caution">
    <text evidence="1">The sequence shown here is derived from an EMBL/GenBank/DDBJ whole genome shotgun (WGS) entry which is preliminary data.</text>
</comment>
<evidence type="ECO:0000313" key="2">
    <source>
        <dbReference type="Proteomes" id="UP001367508"/>
    </source>
</evidence>
<organism evidence="1 2">
    <name type="scientific">Canavalia gladiata</name>
    <name type="common">Sword bean</name>
    <name type="synonym">Dolichos gladiatus</name>
    <dbReference type="NCBI Taxonomy" id="3824"/>
    <lineage>
        <taxon>Eukaryota</taxon>
        <taxon>Viridiplantae</taxon>
        <taxon>Streptophyta</taxon>
        <taxon>Embryophyta</taxon>
        <taxon>Tracheophyta</taxon>
        <taxon>Spermatophyta</taxon>
        <taxon>Magnoliopsida</taxon>
        <taxon>eudicotyledons</taxon>
        <taxon>Gunneridae</taxon>
        <taxon>Pentapetalae</taxon>
        <taxon>rosids</taxon>
        <taxon>fabids</taxon>
        <taxon>Fabales</taxon>
        <taxon>Fabaceae</taxon>
        <taxon>Papilionoideae</taxon>
        <taxon>50 kb inversion clade</taxon>
        <taxon>NPAAA clade</taxon>
        <taxon>indigoferoid/millettioid clade</taxon>
        <taxon>Phaseoleae</taxon>
        <taxon>Canavalia</taxon>
    </lineage>
</organism>
<gene>
    <name evidence="1" type="ORF">VNO77_03891</name>
</gene>
<name>A0AAN9N0P5_CANGL</name>
<dbReference type="EMBL" id="JAYMYQ010000001">
    <property type="protein sequence ID" value="KAK7361807.1"/>
    <property type="molecule type" value="Genomic_DNA"/>
</dbReference>
<dbReference type="AlphaFoldDB" id="A0AAN9N0P5"/>